<keyword evidence="4" id="KW-0479">Metal-binding</keyword>
<evidence type="ECO:0000313" key="9">
    <source>
        <dbReference type="Proteomes" id="UP000051574"/>
    </source>
</evidence>
<comment type="caution">
    <text evidence="8">The sequence shown here is derived from an EMBL/GenBank/DDBJ whole genome shotgun (WGS) entry which is preliminary data.</text>
</comment>
<keyword evidence="9" id="KW-1185">Reference proteome</keyword>
<evidence type="ECO:0000256" key="2">
    <source>
        <dbReference type="ARBA" id="ARBA00022617"/>
    </source>
</evidence>
<dbReference type="Proteomes" id="UP000051574">
    <property type="component" value="Unassembled WGS sequence"/>
</dbReference>
<dbReference type="Pfam" id="PF00042">
    <property type="entry name" value="Globin"/>
    <property type="match status" value="1"/>
</dbReference>
<keyword evidence="1 6" id="KW-0813">Transport</keyword>
<evidence type="ECO:0000256" key="4">
    <source>
        <dbReference type="ARBA" id="ARBA00022723"/>
    </source>
</evidence>
<evidence type="ECO:0000256" key="1">
    <source>
        <dbReference type="ARBA" id="ARBA00022448"/>
    </source>
</evidence>
<dbReference type="InterPro" id="IPR000971">
    <property type="entry name" value="Globin"/>
</dbReference>
<dbReference type="InterPro" id="IPR012292">
    <property type="entry name" value="Globin/Proto"/>
</dbReference>
<dbReference type="AlphaFoldDB" id="A0A0T6B576"/>
<dbReference type="InterPro" id="IPR009050">
    <property type="entry name" value="Globin-like_sf"/>
</dbReference>
<dbReference type="GO" id="GO:0005344">
    <property type="term" value="F:oxygen carrier activity"/>
    <property type="evidence" value="ECO:0007669"/>
    <property type="project" value="UniProtKB-KW"/>
</dbReference>
<accession>A0A0T6B576</accession>
<gene>
    <name evidence="8" type="ORF">AMK59_4821</name>
</gene>
<evidence type="ECO:0000256" key="6">
    <source>
        <dbReference type="RuleBase" id="RU000356"/>
    </source>
</evidence>
<keyword evidence="2 6" id="KW-0349">Heme</keyword>
<dbReference type="EMBL" id="LJIG01009701">
    <property type="protein sequence ID" value="KRT82554.1"/>
    <property type="molecule type" value="Genomic_DNA"/>
</dbReference>
<dbReference type="GO" id="GO:0019825">
    <property type="term" value="F:oxygen binding"/>
    <property type="evidence" value="ECO:0007669"/>
    <property type="project" value="InterPro"/>
</dbReference>
<name>A0A0T6B576_9SCAR</name>
<dbReference type="GO" id="GO:0046872">
    <property type="term" value="F:metal ion binding"/>
    <property type="evidence" value="ECO:0007669"/>
    <property type="project" value="UniProtKB-KW"/>
</dbReference>
<evidence type="ECO:0000256" key="5">
    <source>
        <dbReference type="ARBA" id="ARBA00023004"/>
    </source>
</evidence>
<protein>
    <recommendedName>
        <fullName evidence="7">Globin domain-containing protein</fullName>
    </recommendedName>
</protein>
<dbReference type="GO" id="GO:0020037">
    <property type="term" value="F:heme binding"/>
    <property type="evidence" value="ECO:0007669"/>
    <property type="project" value="InterPro"/>
</dbReference>
<dbReference type="PRINTS" id="PR00188">
    <property type="entry name" value="PLANTGLOBIN"/>
</dbReference>
<sequence>MGIIISYLKGANDPDPVTGLTPREKSLVVSSWNLVKKDPAGNGVELFRMFFEKKPEYQNYFPFKGIPMDKLVNDPKLKAHAVSVMYAISSVIDNLDNSEVLITLLQKTGDSHRRRKIPEESFNILHRTMLELLEKGLGSKLSKEGLDAWDKTLTVAFKVVKDTLRTVETSD</sequence>
<feature type="domain" description="Globin" evidence="7">
    <location>
        <begin position="19"/>
        <end position="165"/>
    </location>
</feature>
<comment type="similarity">
    <text evidence="6">Belongs to the globin family.</text>
</comment>
<dbReference type="InterPro" id="IPR044399">
    <property type="entry name" value="Mb-like_M"/>
</dbReference>
<evidence type="ECO:0000259" key="7">
    <source>
        <dbReference type="PROSITE" id="PS01033"/>
    </source>
</evidence>
<dbReference type="Gene3D" id="1.10.490.10">
    <property type="entry name" value="Globins"/>
    <property type="match status" value="1"/>
</dbReference>
<keyword evidence="5" id="KW-0408">Iron</keyword>
<dbReference type="SUPFAM" id="SSF46458">
    <property type="entry name" value="Globin-like"/>
    <property type="match status" value="1"/>
</dbReference>
<dbReference type="OrthoDB" id="436496at2759"/>
<evidence type="ECO:0000256" key="3">
    <source>
        <dbReference type="ARBA" id="ARBA00022621"/>
    </source>
</evidence>
<reference evidence="8 9" key="1">
    <citation type="submission" date="2015-09" db="EMBL/GenBank/DDBJ databases">
        <title>Draft genome of the scarab beetle Oryctes borbonicus.</title>
        <authorList>
            <person name="Meyer J.M."/>
            <person name="Markov G.V."/>
            <person name="Baskaran P."/>
            <person name="Herrmann M."/>
            <person name="Sommer R.J."/>
            <person name="Roedelsperger C."/>
        </authorList>
    </citation>
    <scope>NUCLEOTIDE SEQUENCE [LARGE SCALE GENOMIC DNA]</scope>
    <source>
        <strain evidence="8">OB123</strain>
        <tissue evidence="8">Whole animal</tissue>
    </source>
</reference>
<dbReference type="PANTHER" id="PTHR47217:SF1">
    <property type="entry name" value="GLOBIN-LIKE PROTEIN"/>
    <property type="match status" value="1"/>
</dbReference>
<dbReference type="CDD" id="cd01040">
    <property type="entry name" value="Mb-like"/>
    <property type="match status" value="1"/>
</dbReference>
<proteinExistence type="inferred from homology"/>
<evidence type="ECO:0000313" key="8">
    <source>
        <dbReference type="EMBL" id="KRT82554.1"/>
    </source>
</evidence>
<dbReference type="PROSITE" id="PS01033">
    <property type="entry name" value="GLOBIN"/>
    <property type="match status" value="1"/>
</dbReference>
<organism evidence="8 9">
    <name type="scientific">Oryctes borbonicus</name>
    <dbReference type="NCBI Taxonomy" id="1629725"/>
    <lineage>
        <taxon>Eukaryota</taxon>
        <taxon>Metazoa</taxon>
        <taxon>Ecdysozoa</taxon>
        <taxon>Arthropoda</taxon>
        <taxon>Hexapoda</taxon>
        <taxon>Insecta</taxon>
        <taxon>Pterygota</taxon>
        <taxon>Neoptera</taxon>
        <taxon>Endopterygota</taxon>
        <taxon>Coleoptera</taxon>
        <taxon>Polyphaga</taxon>
        <taxon>Scarabaeiformia</taxon>
        <taxon>Scarabaeidae</taxon>
        <taxon>Dynastinae</taxon>
        <taxon>Oryctes</taxon>
    </lineage>
</organism>
<dbReference type="PANTHER" id="PTHR47217">
    <property type="entry name" value="GLOBIN-LIKE PROTEIN"/>
    <property type="match status" value="1"/>
</dbReference>
<keyword evidence="3 6" id="KW-0561">Oxygen transport</keyword>